<feature type="transmembrane region" description="Helical" evidence="1">
    <location>
        <begin position="65"/>
        <end position="85"/>
    </location>
</feature>
<feature type="transmembrane region" description="Helical" evidence="1">
    <location>
        <begin position="118"/>
        <end position="137"/>
    </location>
</feature>
<dbReference type="VEuPathDB" id="GiardiaDB:QR46_0203"/>
<protein>
    <submittedName>
        <fullName evidence="2">Uncharacterized protein</fullName>
    </submittedName>
</protein>
<evidence type="ECO:0000313" key="2">
    <source>
        <dbReference type="EMBL" id="KWX15747.1"/>
    </source>
</evidence>
<comment type="caution">
    <text evidence="2">The sequence shown here is derived from an EMBL/GenBank/DDBJ whole genome shotgun (WGS) entry which is preliminary data.</text>
</comment>
<organism evidence="2 3">
    <name type="scientific">Giardia duodenalis assemblage B</name>
    <dbReference type="NCBI Taxonomy" id="1394984"/>
    <lineage>
        <taxon>Eukaryota</taxon>
        <taxon>Metamonada</taxon>
        <taxon>Diplomonadida</taxon>
        <taxon>Hexamitidae</taxon>
        <taxon>Giardiinae</taxon>
        <taxon>Giardia</taxon>
    </lineage>
</organism>
<evidence type="ECO:0000313" key="3">
    <source>
        <dbReference type="Proteomes" id="UP000070089"/>
    </source>
</evidence>
<evidence type="ECO:0000256" key="1">
    <source>
        <dbReference type="SAM" id="Phobius"/>
    </source>
</evidence>
<dbReference type="AlphaFoldDB" id="A0A132P0D1"/>
<accession>A0A132P0D1</accession>
<sequence>MAMIVSLPAPLLRAWKAFQYQSQRWHTTVIYLLRPLYIIRYTCLLFFGVIFILRYLLVIKSTLPIFQFIVFLLTVWIGECMKARYSAIYELRPLLIDRPWSDLNRAVTDKYVLYEADIWLKLFVSNLLAVILSFTEIGKRGVRLLPFVLSLMLDLIVQVVRPYRKFRIMGYNKGILLCIVESCRHMNWALKHRF</sequence>
<keyword evidence="1" id="KW-1133">Transmembrane helix</keyword>
<dbReference type="EMBL" id="JXTI01000003">
    <property type="protein sequence ID" value="KWX15747.1"/>
    <property type="molecule type" value="Genomic_DNA"/>
</dbReference>
<name>A0A132P0D1_GIAIN</name>
<keyword evidence="1" id="KW-0472">Membrane</keyword>
<feature type="transmembrane region" description="Helical" evidence="1">
    <location>
        <begin position="144"/>
        <end position="163"/>
    </location>
</feature>
<dbReference type="Proteomes" id="UP000070089">
    <property type="component" value="Unassembled WGS sequence"/>
</dbReference>
<gene>
    <name evidence="2" type="ORF">QR46_0203</name>
</gene>
<feature type="transmembrane region" description="Helical" evidence="1">
    <location>
        <begin position="38"/>
        <end position="58"/>
    </location>
</feature>
<keyword evidence="1" id="KW-0812">Transmembrane</keyword>
<reference evidence="2 3" key="1">
    <citation type="journal article" date="2015" name="Mol. Biochem. Parasitol.">
        <title>Identification of polymorphic genes for use in assemblage B genotyping assays through comparative genomics of multiple assemblage B Giardia duodenalis isolates.</title>
        <authorList>
            <person name="Wielinga C."/>
            <person name="Thompson R.C."/>
            <person name="Monis P."/>
            <person name="Ryan U."/>
        </authorList>
    </citation>
    <scope>NUCLEOTIDE SEQUENCE [LARGE SCALE GENOMIC DNA]</scope>
    <source>
        <strain evidence="2 3">BAH15c1</strain>
    </source>
</reference>
<dbReference type="OrthoDB" id="10256357at2759"/>
<proteinExistence type="predicted"/>